<sequence>MNKSKIIVIITLIILLFVINFNKKETFVVDKKIKIAFIIPITSNKRNYKDIQDIDFYKIFINSLKDKLNEKYIYEFYLGYDNDDNFYINNEIKVINHFQKLNLINSKIKLLKINNKKSKLGELWSILAKEAYDNCDYIYQVGDDIKILTSGWEDIFINKLKKNNNIGVVGPTDINNKKILTQSFVHKTHIDIFGDYFPKQIKNWYIDDWITEVYKPNYSYQINNIYVKNSGGGPRYKVKKTETNYEEELKLGKDKFNQYLNI</sequence>
<keyword evidence="1" id="KW-1133">Transmembrane helix</keyword>
<proteinExistence type="predicted"/>
<name>A0A5B8IHQ6_9VIRU</name>
<evidence type="ECO:0000313" key="2">
    <source>
        <dbReference type="EMBL" id="QDY51822.1"/>
    </source>
</evidence>
<protein>
    <submittedName>
        <fullName evidence="2">Uncharacterized protein</fullName>
    </submittedName>
</protein>
<keyword evidence="1" id="KW-0472">Membrane</keyword>
<accession>A0A5B8IHQ6</accession>
<gene>
    <name evidence="2" type="ORF">1_207</name>
</gene>
<evidence type="ECO:0000256" key="1">
    <source>
        <dbReference type="SAM" id="Phobius"/>
    </source>
</evidence>
<feature type="transmembrane region" description="Helical" evidence="1">
    <location>
        <begin position="6"/>
        <end position="22"/>
    </location>
</feature>
<keyword evidence="1" id="KW-0812">Transmembrane</keyword>
<dbReference type="EMBL" id="MK250085">
    <property type="protein sequence ID" value="QDY51822.1"/>
    <property type="molecule type" value="Genomic_DNA"/>
</dbReference>
<reference evidence="2" key="1">
    <citation type="submission" date="2018-11" db="EMBL/GenBank/DDBJ databases">
        <title>A distinct lineage of giant viruses engineers rhodopsin photosystems in predatory marine eukaryotes.</title>
        <authorList>
            <person name="Needham D.M."/>
            <person name="Yoshizawa S."/>
            <person name="Hosaka T."/>
            <person name="Poirier C."/>
            <person name="Choi C.-J."/>
            <person name="Hehenberger E."/>
            <person name="Irwin N.A.T."/>
            <person name="Wilken S."/>
            <person name="Yung C.-M."/>
            <person name="Bachy C."/>
            <person name="Kurihara R."/>
            <person name="Nakajima Y."/>
            <person name="Kojima K."/>
            <person name="Kimura-Someya T."/>
            <person name="Leonard G."/>
            <person name="Malmstrom R.R."/>
            <person name="Mende D."/>
            <person name="Olson D.K."/>
            <person name="Sudo Y."/>
            <person name="Sudek S."/>
            <person name="Richards T.A."/>
            <person name="DeLong E.F."/>
            <person name="Keeling P.J."/>
            <person name="Santoro A.E."/>
            <person name="Shirouzu M."/>
            <person name="Iwasaki W."/>
            <person name="Worden A.Z."/>
        </authorList>
    </citation>
    <scope>NUCLEOTIDE SEQUENCE</scope>
</reference>
<organism evidence="2">
    <name type="scientific">Mimiviridae sp. ChoanoV1</name>
    <dbReference type="NCBI Taxonomy" id="2596887"/>
    <lineage>
        <taxon>Viruses</taxon>
        <taxon>Varidnaviria</taxon>
        <taxon>Bamfordvirae</taxon>
        <taxon>Nucleocytoviricota</taxon>
        <taxon>Megaviricetes</taxon>
        <taxon>Imitervirales</taxon>
        <taxon>Schizomimiviridae</taxon>
    </lineage>
</organism>